<dbReference type="OrthoDB" id="2745898at2759"/>
<evidence type="ECO:0000313" key="1">
    <source>
        <dbReference type="EMBL" id="SJL03549.1"/>
    </source>
</evidence>
<dbReference type="OMA" id="YTHIFEN"/>
<dbReference type="AlphaFoldDB" id="A0A284R4B6"/>
<dbReference type="EMBL" id="FUEG01000004">
    <property type="protein sequence ID" value="SJL03549.1"/>
    <property type="molecule type" value="Genomic_DNA"/>
</dbReference>
<reference evidence="2" key="1">
    <citation type="journal article" date="2017" name="Nat. Ecol. Evol.">
        <title>Genome expansion and lineage-specific genetic innovations in the forest pathogenic fungi Armillaria.</title>
        <authorList>
            <person name="Sipos G."/>
            <person name="Prasanna A.N."/>
            <person name="Walter M.C."/>
            <person name="O'Connor E."/>
            <person name="Balint B."/>
            <person name="Krizsan K."/>
            <person name="Kiss B."/>
            <person name="Hess J."/>
            <person name="Varga T."/>
            <person name="Slot J."/>
            <person name="Riley R."/>
            <person name="Boka B."/>
            <person name="Rigling D."/>
            <person name="Barry K."/>
            <person name="Lee J."/>
            <person name="Mihaltcheva S."/>
            <person name="LaButti K."/>
            <person name="Lipzen A."/>
            <person name="Waldron R."/>
            <person name="Moloney N.M."/>
            <person name="Sperisen C."/>
            <person name="Kredics L."/>
            <person name="Vagvoelgyi C."/>
            <person name="Patrignani A."/>
            <person name="Fitzpatrick D."/>
            <person name="Nagy I."/>
            <person name="Doyle S."/>
            <person name="Anderson J.B."/>
            <person name="Grigoriev I.V."/>
            <person name="Gueldener U."/>
            <person name="Muensterkoetter M."/>
            <person name="Nagy L.G."/>
        </authorList>
    </citation>
    <scope>NUCLEOTIDE SEQUENCE [LARGE SCALE GENOMIC DNA]</scope>
    <source>
        <strain evidence="2">C18/9</strain>
    </source>
</reference>
<sequence length="409" mass="46308">MNAPLLPQEILDIIVDCLHDDLPSCTALSLTHRTLRDAAYTHIFENITIDRPHNGTEHCSSTAVARKFRRFAAISPGIAKYVNEIVLRSGPAFNRTAERGYGWMYDEPQLPQVLLSLTNLRTILIESHDLYEDDLLKWDRMPAELQSAFARVVKFPRLHTITFIGCEGYPISLFSVMPSLRSLNVYHSRAKFDQTCVPTGRASVNELSLLMFLPYLQDHLRWITGPRSPIDTSRLTQLSLTPFLTMSRQTFPVSSFHCGVDELLKASPNLEQLSFTPLDQDPHIIHLTQNSRLRSVEFNMNTRFLGRESVRSDFVLWVAMVLDTIPSSAPIEDILLLGESEEVSISDAAKYLGCAWYEFDEAAMRECWHGTLKRVSISFEGVWGSLRALEKGLDIPKLRDSGILEIGLN</sequence>
<proteinExistence type="predicted"/>
<keyword evidence="2" id="KW-1185">Reference proteome</keyword>
<organism evidence="1 2">
    <name type="scientific">Armillaria ostoyae</name>
    <name type="common">Armillaria root rot fungus</name>
    <dbReference type="NCBI Taxonomy" id="47428"/>
    <lineage>
        <taxon>Eukaryota</taxon>
        <taxon>Fungi</taxon>
        <taxon>Dikarya</taxon>
        <taxon>Basidiomycota</taxon>
        <taxon>Agaricomycotina</taxon>
        <taxon>Agaricomycetes</taxon>
        <taxon>Agaricomycetidae</taxon>
        <taxon>Agaricales</taxon>
        <taxon>Marasmiineae</taxon>
        <taxon>Physalacriaceae</taxon>
        <taxon>Armillaria</taxon>
    </lineage>
</organism>
<accession>A0A284R4B6</accession>
<evidence type="ECO:0008006" key="3">
    <source>
        <dbReference type="Google" id="ProtNLM"/>
    </source>
</evidence>
<gene>
    <name evidence="1" type="ORF">ARMOST_06905</name>
</gene>
<protein>
    <recommendedName>
        <fullName evidence="3">F-box domain-containing protein</fullName>
    </recommendedName>
</protein>
<dbReference type="Proteomes" id="UP000219338">
    <property type="component" value="Unassembled WGS sequence"/>
</dbReference>
<evidence type="ECO:0000313" key="2">
    <source>
        <dbReference type="Proteomes" id="UP000219338"/>
    </source>
</evidence>
<name>A0A284R4B6_ARMOS</name>